<dbReference type="CDD" id="cd19084">
    <property type="entry name" value="AKR_AKR11B1-like"/>
    <property type="match status" value="1"/>
</dbReference>
<dbReference type="AlphaFoldDB" id="A0A1H3TZA4"/>
<dbReference type="PANTHER" id="PTHR43364:SF4">
    <property type="entry name" value="NAD(P)-LINKED OXIDOREDUCTASE SUPERFAMILY PROTEIN"/>
    <property type="match status" value="1"/>
</dbReference>
<dbReference type="Pfam" id="PF00248">
    <property type="entry name" value="Aldo_ket_red"/>
    <property type="match status" value="1"/>
</dbReference>
<evidence type="ECO:0000313" key="4">
    <source>
        <dbReference type="Proteomes" id="UP000199632"/>
    </source>
</evidence>
<dbReference type="InterPro" id="IPR018170">
    <property type="entry name" value="Aldo/ket_reductase_CS"/>
</dbReference>
<gene>
    <name evidence="3" type="ORF">SAMN05421684_6643</name>
</gene>
<dbReference type="FunFam" id="3.20.20.100:FF:000004">
    <property type="entry name" value="Oxidoreductase, aldo/keto reductase"/>
    <property type="match status" value="1"/>
</dbReference>
<evidence type="ECO:0000259" key="2">
    <source>
        <dbReference type="Pfam" id="PF00248"/>
    </source>
</evidence>
<dbReference type="SUPFAM" id="SSF51430">
    <property type="entry name" value="NAD(P)-linked oxidoreductase"/>
    <property type="match status" value="1"/>
</dbReference>
<dbReference type="GO" id="GO:0016491">
    <property type="term" value="F:oxidoreductase activity"/>
    <property type="evidence" value="ECO:0007669"/>
    <property type="project" value="UniProtKB-KW"/>
</dbReference>
<keyword evidence="1" id="KW-0560">Oxidoreductase</keyword>
<dbReference type="InterPro" id="IPR023210">
    <property type="entry name" value="NADP_OxRdtase_dom"/>
</dbReference>
<dbReference type="PANTHER" id="PTHR43364">
    <property type="entry name" value="NADH-SPECIFIC METHYLGLYOXAL REDUCTASE-RELATED"/>
    <property type="match status" value="1"/>
</dbReference>
<evidence type="ECO:0000256" key="1">
    <source>
        <dbReference type="ARBA" id="ARBA00023002"/>
    </source>
</evidence>
<dbReference type="InterPro" id="IPR036812">
    <property type="entry name" value="NAD(P)_OxRdtase_dom_sf"/>
</dbReference>
<organism evidence="3 4">
    <name type="scientific">Asanoa ishikariensis</name>
    <dbReference type="NCBI Taxonomy" id="137265"/>
    <lineage>
        <taxon>Bacteria</taxon>
        <taxon>Bacillati</taxon>
        <taxon>Actinomycetota</taxon>
        <taxon>Actinomycetes</taxon>
        <taxon>Micromonosporales</taxon>
        <taxon>Micromonosporaceae</taxon>
        <taxon>Asanoa</taxon>
    </lineage>
</organism>
<keyword evidence="4" id="KW-1185">Reference proteome</keyword>
<dbReference type="InterPro" id="IPR050523">
    <property type="entry name" value="AKR_Detox_Biosynth"/>
</dbReference>
<name>A0A1H3TZA4_9ACTN</name>
<dbReference type="PROSITE" id="PS00062">
    <property type="entry name" value="ALDOKETO_REDUCTASE_2"/>
    <property type="match status" value="1"/>
</dbReference>
<dbReference type="Proteomes" id="UP000199632">
    <property type="component" value="Unassembled WGS sequence"/>
</dbReference>
<dbReference type="GO" id="GO:0005829">
    <property type="term" value="C:cytosol"/>
    <property type="evidence" value="ECO:0007669"/>
    <property type="project" value="TreeGrafter"/>
</dbReference>
<dbReference type="Gene3D" id="3.20.20.100">
    <property type="entry name" value="NADP-dependent oxidoreductase domain"/>
    <property type="match status" value="1"/>
</dbReference>
<proteinExistence type="predicted"/>
<dbReference type="EMBL" id="FNQB01000003">
    <property type="protein sequence ID" value="SDZ55540.1"/>
    <property type="molecule type" value="Genomic_DNA"/>
</dbReference>
<feature type="domain" description="NADP-dependent oxidoreductase" evidence="2">
    <location>
        <begin position="15"/>
        <end position="308"/>
    </location>
</feature>
<dbReference type="InterPro" id="IPR020471">
    <property type="entry name" value="AKR"/>
</dbReference>
<evidence type="ECO:0000313" key="3">
    <source>
        <dbReference type="EMBL" id="SDZ55540.1"/>
    </source>
</evidence>
<dbReference type="OrthoDB" id="9768793at2"/>
<reference evidence="4" key="1">
    <citation type="submission" date="2016-10" db="EMBL/GenBank/DDBJ databases">
        <authorList>
            <person name="Varghese N."/>
            <person name="Submissions S."/>
        </authorList>
    </citation>
    <scope>NUCLEOTIDE SEQUENCE [LARGE SCALE GENOMIC DNA]</scope>
    <source>
        <strain evidence="4">DSM 44718</strain>
    </source>
</reference>
<sequence>MRTTTLGRSGLPVSRIAFGTWQLGGDWGNFDESGVIATIRRAYELGINLFDSAQGYGYGAAEAVLGRALRAELRSDRESIVLATKGGIDPAGKRTRDARPAHLRAGVESSLRALDVDYIDLYQVHWPDPATPAEETAGALQELVDEGKIRHVGVSNYDVAELTAFEAVRPVETSQSPLHLFQREIQDEILPYARRLDIGVLAYSPLGSGLLTGALNASTRFDEDDWRAKSSAFSGNTFIRNLEIVDHLAMFAARRSMTVAQLAVAWVLAQEGVHVAIVGARHARNIEAAAEAADLTLNADDLAEIDKITQGATPALGNTPEGPR</sequence>
<dbReference type="STRING" id="137265.SAMN05421684_6643"/>
<dbReference type="PRINTS" id="PR00069">
    <property type="entry name" value="ALDKETRDTASE"/>
</dbReference>
<accession>A0A1H3TZA4</accession>
<protein>
    <submittedName>
        <fullName evidence="3">Predicted oxidoreductase</fullName>
    </submittedName>
</protein>